<dbReference type="GO" id="GO:0003713">
    <property type="term" value="F:transcription coactivator activity"/>
    <property type="evidence" value="ECO:0007669"/>
    <property type="project" value="TreeGrafter"/>
</dbReference>
<dbReference type="AlphaFoldDB" id="A0A015IMW4"/>
<evidence type="ECO:0000256" key="3">
    <source>
        <dbReference type="ARBA" id="ARBA00023242"/>
    </source>
</evidence>
<comment type="caution">
    <text evidence="5">The sequence shown here is derived from an EMBL/GenBank/DDBJ whole genome shotgun (WGS) entry which is preliminary data.</text>
</comment>
<keyword evidence="4" id="KW-0010">Activator</keyword>
<name>A0A015IMW4_RHIIW</name>
<evidence type="ECO:0000313" key="6">
    <source>
        <dbReference type="Proteomes" id="UP000022910"/>
    </source>
</evidence>
<proteinExistence type="inferred from homology"/>
<dbReference type="GO" id="GO:0016592">
    <property type="term" value="C:mediator complex"/>
    <property type="evidence" value="ECO:0007669"/>
    <property type="project" value="InterPro"/>
</dbReference>
<comment type="function">
    <text evidence="4">Component of the Mediator complex, a coactivator involved in the regulated transcription of nearly all RNA polymerase II-dependent genes. Mediator functions as a bridge to convey information from gene-specific regulatory proteins to the basal RNA polymerase II transcription machinery. Mediator is recruited to promoters by direct interactions with regulatory proteins and serves as a scaffold for the assembly of a functional preinitiation complex with RNA polymerase II and the general transcription factors.</text>
</comment>
<keyword evidence="4" id="KW-0805">Transcription regulation</keyword>
<keyword evidence="3 4" id="KW-0539">Nucleus</keyword>
<evidence type="ECO:0000256" key="4">
    <source>
        <dbReference type="RuleBase" id="RU364152"/>
    </source>
</evidence>
<comment type="subcellular location">
    <subcellularLocation>
        <location evidence="1 4">Nucleus</location>
    </subcellularLocation>
</comment>
<dbReference type="PANTHER" id="PTHR12465:SF0">
    <property type="entry name" value="MEDIATOR OF RNA POLYMERASE II TRANSCRIPTION SUBUNIT 20"/>
    <property type="match status" value="1"/>
</dbReference>
<dbReference type="InterPro" id="IPR013921">
    <property type="entry name" value="Mediator_Med20"/>
</dbReference>
<dbReference type="STRING" id="1432141.A0A015IMW4"/>
<organism evidence="5 6">
    <name type="scientific">Rhizophagus irregularis (strain DAOM 197198w)</name>
    <name type="common">Glomus intraradices</name>
    <dbReference type="NCBI Taxonomy" id="1432141"/>
    <lineage>
        <taxon>Eukaryota</taxon>
        <taxon>Fungi</taxon>
        <taxon>Fungi incertae sedis</taxon>
        <taxon>Mucoromycota</taxon>
        <taxon>Glomeromycotina</taxon>
        <taxon>Glomeromycetes</taxon>
        <taxon>Glomerales</taxon>
        <taxon>Glomeraceae</taxon>
        <taxon>Rhizophagus</taxon>
    </lineage>
</organism>
<dbReference type="HOGENOM" id="CLU_127816_0_0_1"/>
<dbReference type="GO" id="GO:0006357">
    <property type="term" value="P:regulation of transcription by RNA polymerase II"/>
    <property type="evidence" value="ECO:0007669"/>
    <property type="project" value="InterPro"/>
</dbReference>
<reference evidence="5 6" key="1">
    <citation type="submission" date="2014-02" db="EMBL/GenBank/DDBJ databases">
        <title>Single nucleus genome sequencing reveals high similarity among nuclei of an endomycorrhizal fungus.</title>
        <authorList>
            <person name="Lin K."/>
            <person name="Geurts R."/>
            <person name="Zhang Z."/>
            <person name="Limpens E."/>
            <person name="Saunders D.G."/>
            <person name="Mu D."/>
            <person name="Pang E."/>
            <person name="Cao H."/>
            <person name="Cha H."/>
            <person name="Lin T."/>
            <person name="Zhou Q."/>
            <person name="Shang Y."/>
            <person name="Li Y."/>
            <person name="Ivanov S."/>
            <person name="Sharma T."/>
            <person name="Velzen R.V."/>
            <person name="Ruijter N.D."/>
            <person name="Aanen D.K."/>
            <person name="Win J."/>
            <person name="Kamoun S."/>
            <person name="Bisseling T."/>
            <person name="Huang S."/>
        </authorList>
    </citation>
    <scope>NUCLEOTIDE SEQUENCE [LARGE SCALE GENOMIC DNA]</scope>
    <source>
        <strain evidence="6">DAOM197198w</strain>
    </source>
</reference>
<evidence type="ECO:0000256" key="1">
    <source>
        <dbReference type="ARBA" id="ARBA00004123"/>
    </source>
</evidence>
<dbReference type="SMR" id="A0A015IMW4"/>
<sequence length="200" mass="23313">MGVTSVLLWKDSNGQGMMKFHERITTTLLGSAKDKWAIQVKLYRDIKSTGTGKFMYTTEFYNTNKIYCLIDDVIVEAEREMENILEKLKNLWLLRQTIVYDGNTYIIGDFLIRVAYPKTTNSNYKGMLVEVEYTSTINPHVAAPILHEFIEMLKPPEIDIVKWEPDDEHSFSKIGLSEDAFTRAHTDYQYMMLFKMENLL</sequence>
<dbReference type="PANTHER" id="PTHR12465">
    <property type="entry name" value="UBIQUITIN SPECIFIC PROTEASE HOMOLOG 49"/>
    <property type="match status" value="1"/>
</dbReference>
<dbReference type="EMBL" id="JEMT01026712">
    <property type="protein sequence ID" value="EXX58547.1"/>
    <property type="molecule type" value="Genomic_DNA"/>
</dbReference>
<gene>
    <name evidence="4" type="primary">MED20</name>
    <name evidence="5" type="ORF">RirG_196930</name>
</gene>
<dbReference type="Gene3D" id="3.30.310.180">
    <property type="match status" value="1"/>
</dbReference>
<dbReference type="OrthoDB" id="1854899at2759"/>
<accession>A0A015IMW4</accession>
<evidence type="ECO:0000256" key="2">
    <source>
        <dbReference type="ARBA" id="ARBA00010743"/>
    </source>
</evidence>
<comment type="subunit">
    <text evidence="4">Component of the Mediator complex.</text>
</comment>
<keyword evidence="4" id="KW-0804">Transcription</keyword>
<evidence type="ECO:0000313" key="5">
    <source>
        <dbReference type="EMBL" id="EXX58547.1"/>
    </source>
</evidence>
<protein>
    <recommendedName>
        <fullName evidence="4">Mediator of RNA polymerase II transcription subunit 20</fullName>
    </recommendedName>
    <alternativeName>
        <fullName evidence="4">Mediator complex subunit 20</fullName>
    </alternativeName>
</protein>
<comment type="similarity">
    <text evidence="2 4">Belongs to the Mediator complex subunit 20 family.</text>
</comment>
<keyword evidence="6" id="KW-1185">Reference proteome</keyword>
<dbReference type="Proteomes" id="UP000022910">
    <property type="component" value="Unassembled WGS sequence"/>
</dbReference>
<dbReference type="Pfam" id="PF08612">
    <property type="entry name" value="Med20"/>
    <property type="match status" value="1"/>
</dbReference>